<feature type="compositionally biased region" description="Low complexity" evidence="1">
    <location>
        <begin position="39"/>
        <end position="57"/>
    </location>
</feature>
<feature type="region of interest" description="Disordered" evidence="1">
    <location>
        <begin position="1"/>
        <end position="127"/>
    </location>
</feature>
<feature type="region of interest" description="Disordered" evidence="1">
    <location>
        <begin position="159"/>
        <end position="192"/>
    </location>
</feature>
<dbReference type="Proteomes" id="UP000279259">
    <property type="component" value="Unassembled WGS sequence"/>
</dbReference>
<organism evidence="2 3">
    <name type="scientific">Saitozyma podzolica</name>
    <dbReference type="NCBI Taxonomy" id="1890683"/>
    <lineage>
        <taxon>Eukaryota</taxon>
        <taxon>Fungi</taxon>
        <taxon>Dikarya</taxon>
        <taxon>Basidiomycota</taxon>
        <taxon>Agaricomycotina</taxon>
        <taxon>Tremellomycetes</taxon>
        <taxon>Tremellales</taxon>
        <taxon>Trimorphomycetaceae</taxon>
        <taxon>Saitozyma</taxon>
    </lineage>
</organism>
<feature type="compositionally biased region" description="Low complexity" evidence="1">
    <location>
        <begin position="14"/>
        <end position="24"/>
    </location>
</feature>
<dbReference type="EMBL" id="RSCD01000016">
    <property type="protein sequence ID" value="RSH88796.1"/>
    <property type="molecule type" value="Genomic_DNA"/>
</dbReference>
<evidence type="ECO:0000256" key="1">
    <source>
        <dbReference type="SAM" id="MobiDB-lite"/>
    </source>
</evidence>
<keyword evidence="3" id="KW-1185">Reference proteome</keyword>
<dbReference type="AlphaFoldDB" id="A0A427YCK3"/>
<proteinExistence type="predicted"/>
<sequence length="446" mass="46576">MAFTGDKAPDTPEASSSSSHVSASLTGGDYPRPKLLTAQSAPRSDASSTSSDPQPTSHRSATPPTSAYSTPDAPDSSKSPLDNYDLAVLEFVPSSSPRITGTATPESASASASGEAADELGPLPGTATVALSNRPKIPRLASLPANLATHLPLFSPQRGISELLSGSPYTPATDYFSSSHSEPPSLSRSGSIRRSPYSPFISYYGDLSTAGRRSSSAEQTDALAASRSPTPPAISSVQSFTPEAPVASPSRNTSPRIRNTGQILAPHGTFTSSVKRPSLGESSRSSATTSIGSRQSHDTAQVAHHPSPADTMDAGEHAALLRAARTGDQLALYRLGMRPDRVEQRYSLGNVEDVWGAVDPPLSGSFRSSKSSRTTVSSPSALPISAKPTLDDPGGPVPSALKVPSRRPSLRDQGDLFTDAAELASRSHQGPKSRISHHDKNGRRPR</sequence>
<comment type="caution">
    <text evidence="2">The sequence shown here is derived from an EMBL/GenBank/DDBJ whole genome shotgun (WGS) entry which is preliminary data.</text>
</comment>
<feature type="compositionally biased region" description="Polar residues" evidence="1">
    <location>
        <begin position="249"/>
        <end position="262"/>
    </location>
</feature>
<feature type="compositionally biased region" description="Low complexity" evidence="1">
    <location>
        <begin position="100"/>
        <end position="115"/>
    </location>
</feature>
<accession>A0A427YCK3</accession>
<feature type="region of interest" description="Disordered" evidence="1">
    <location>
        <begin position="357"/>
        <end position="446"/>
    </location>
</feature>
<feature type="compositionally biased region" description="Low complexity" evidence="1">
    <location>
        <begin position="279"/>
        <end position="294"/>
    </location>
</feature>
<dbReference type="OrthoDB" id="2565007at2759"/>
<feature type="compositionally biased region" description="Polar residues" evidence="1">
    <location>
        <begin position="58"/>
        <end position="69"/>
    </location>
</feature>
<feature type="compositionally biased region" description="Low complexity" evidence="1">
    <location>
        <begin position="177"/>
        <end position="190"/>
    </location>
</feature>
<gene>
    <name evidence="2" type="ORF">EHS25_003024</name>
</gene>
<evidence type="ECO:0000313" key="2">
    <source>
        <dbReference type="EMBL" id="RSH88796.1"/>
    </source>
</evidence>
<name>A0A427YCK3_9TREE</name>
<evidence type="ECO:0000313" key="3">
    <source>
        <dbReference type="Proteomes" id="UP000279259"/>
    </source>
</evidence>
<reference evidence="2 3" key="1">
    <citation type="submission" date="2018-11" db="EMBL/GenBank/DDBJ databases">
        <title>Genome sequence of Saitozyma podzolica DSM 27192.</title>
        <authorList>
            <person name="Aliyu H."/>
            <person name="Gorte O."/>
            <person name="Ochsenreither K."/>
        </authorList>
    </citation>
    <scope>NUCLEOTIDE SEQUENCE [LARGE SCALE GENOMIC DNA]</scope>
    <source>
        <strain evidence="2 3">DSM 27192</strain>
    </source>
</reference>
<feature type="compositionally biased region" description="Low complexity" evidence="1">
    <location>
        <begin position="363"/>
        <end position="380"/>
    </location>
</feature>
<feature type="region of interest" description="Disordered" evidence="1">
    <location>
        <begin position="212"/>
        <end position="317"/>
    </location>
</feature>
<protein>
    <submittedName>
        <fullName evidence="2">Uncharacterized protein</fullName>
    </submittedName>
</protein>
<feature type="compositionally biased region" description="Basic residues" evidence="1">
    <location>
        <begin position="429"/>
        <end position="446"/>
    </location>
</feature>